<dbReference type="EMBL" id="JACRSX010000037">
    <property type="protein sequence ID" value="MBC8563659.1"/>
    <property type="molecule type" value="Genomic_DNA"/>
</dbReference>
<dbReference type="Pfam" id="PF00805">
    <property type="entry name" value="Pentapeptide"/>
    <property type="match status" value="1"/>
</dbReference>
<reference evidence="1 2" key="1">
    <citation type="submission" date="2020-08" db="EMBL/GenBank/DDBJ databases">
        <title>Genome public.</title>
        <authorList>
            <person name="Liu C."/>
            <person name="Sun Q."/>
        </authorList>
    </citation>
    <scope>NUCLEOTIDE SEQUENCE [LARGE SCALE GENOMIC DNA]</scope>
    <source>
        <strain evidence="1 2">NSJ-37</strain>
    </source>
</reference>
<protein>
    <submittedName>
        <fullName evidence="1">Pentapeptide repeat-containing protein</fullName>
    </submittedName>
</protein>
<dbReference type="Gene3D" id="2.160.20.80">
    <property type="entry name" value="E3 ubiquitin-protein ligase SopA"/>
    <property type="match status" value="1"/>
</dbReference>
<keyword evidence="2" id="KW-1185">Reference proteome</keyword>
<proteinExistence type="predicted"/>
<dbReference type="InterPro" id="IPR001646">
    <property type="entry name" value="5peptide_repeat"/>
</dbReference>
<name>A0ABR7N4X6_9FIRM</name>
<comment type="caution">
    <text evidence="1">The sequence shown here is derived from an EMBL/GenBank/DDBJ whole genome shotgun (WGS) entry which is preliminary data.</text>
</comment>
<dbReference type="Proteomes" id="UP000606193">
    <property type="component" value="Unassembled WGS sequence"/>
</dbReference>
<accession>A0ABR7N4X6</accession>
<sequence>MNFSNIHLTRSHLKLLRLKDCTVRNCSFTQSIISDDSYLRHAKFVNVDFTGTLFRDTNLEKAEFLNC</sequence>
<feature type="non-terminal residue" evidence="1">
    <location>
        <position position="67"/>
    </location>
</feature>
<evidence type="ECO:0000313" key="2">
    <source>
        <dbReference type="Proteomes" id="UP000606193"/>
    </source>
</evidence>
<gene>
    <name evidence="1" type="ORF">H8704_13735</name>
</gene>
<dbReference type="SUPFAM" id="SSF141571">
    <property type="entry name" value="Pentapeptide repeat-like"/>
    <property type="match status" value="1"/>
</dbReference>
<evidence type="ECO:0000313" key="1">
    <source>
        <dbReference type="EMBL" id="MBC8563659.1"/>
    </source>
</evidence>
<organism evidence="1 2">
    <name type="scientific">Jutongia huaianensis</name>
    <dbReference type="NCBI Taxonomy" id="2763668"/>
    <lineage>
        <taxon>Bacteria</taxon>
        <taxon>Bacillati</taxon>
        <taxon>Bacillota</taxon>
        <taxon>Clostridia</taxon>
        <taxon>Lachnospirales</taxon>
        <taxon>Lachnospiraceae</taxon>
        <taxon>Jutongia</taxon>
    </lineage>
</organism>